<dbReference type="Pfam" id="PF08327">
    <property type="entry name" value="AHSA1"/>
    <property type="match status" value="1"/>
</dbReference>
<name>A0A1L1PS05_HYDIT</name>
<evidence type="ECO:0000313" key="4">
    <source>
        <dbReference type="Proteomes" id="UP000028878"/>
    </source>
</evidence>
<organism evidence="3 4">
    <name type="scientific">Hydrogenophaga intermedia</name>
    <dbReference type="NCBI Taxonomy" id="65786"/>
    <lineage>
        <taxon>Bacteria</taxon>
        <taxon>Pseudomonadati</taxon>
        <taxon>Pseudomonadota</taxon>
        <taxon>Betaproteobacteria</taxon>
        <taxon>Burkholderiales</taxon>
        <taxon>Comamonadaceae</taxon>
        <taxon>Hydrogenophaga</taxon>
    </lineage>
</organism>
<protein>
    <submittedName>
        <fullName evidence="3">Activator of Hsp90 ATPase 1 family protein</fullName>
    </submittedName>
</protein>
<dbReference type="Gene3D" id="3.30.530.20">
    <property type="match status" value="1"/>
</dbReference>
<dbReference type="InterPro" id="IPR013538">
    <property type="entry name" value="ASHA1/2-like_C"/>
</dbReference>
<evidence type="ECO:0000313" key="3">
    <source>
        <dbReference type="EMBL" id="CDN88115.1"/>
    </source>
</evidence>
<dbReference type="EMBL" id="CCAE010000019">
    <property type="protein sequence ID" value="CDN88115.1"/>
    <property type="molecule type" value="Genomic_DNA"/>
</dbReference>
<evidence type="ECO:0000259" key="2">
    <source>
        <dbReference type="Pfam" id="PF08327"/>
    </source>
</evidence>
<dbReference type="Proteomes" id="UP000028878">
    <property type="component" value="Unassembled WGS sequence"/>
</dbReference>
<sequence>MGAKPDLQSSGQSVVIERVVKVPRALAFEVWTSPRHLARWWGPRDEQGRDFSMASCEMDFRPGGRWRICIRSPGGDDYWQGGQYREIAPPERLVFTFAWERTGEDFPLTLVEVDFLQEGPDATRVRFRQSGLPPSERDGHASGWAECLDRLVELLVAVQALEARP</sequence>
<dbReference type="CDD" id="cd07814">
    <property type="entry name" value="SRPBCC_CalC_Aha1-like"/>
    <property type="match status" value="1"/>
</dbReference>
<gene>
    <name evidence="3" type="ORF">BN948_02547</name>
</gene>
<dbReference type="SUPFAM" id="SSF55961">
    <property type="entry name" value="Bet v1-like"/>
    <property type="match status" value="1"/>
</dbReference>
<proteinExistence type="inferred from homology"/>
<evidence type="ECO:0000256" key="1">
    <source>
        <dbReference type="ARBA" id="ARBA00006817"/>
    </source>
</evidence>
<accession>A0A1L1PS05</accession>
<comment type="similarity">
    <text evidence="1">Belongs to the AHA1 family.</text>
</comment>
<dbReference type="InterPro" id="IPR023393">
    <property type="entry name" value="START-like_dom_sf"/>
</dbReference>
<feature type="domain" description="Activator of Hsp90 ATPase homologue 1/2-like C-terminal" evidence="2">
    <location>
        <begin position="21"/>
        <end position="155"/>
    </location>
</feature>
<dbReference type="AlphaFoldDB" id="A0A1L1PS05"/>
<reference evidence="4" key="1">
    <citation type="submission" date="2014-02" db="EMBL/GenBank/DDBJ databases">
        <authorList>
            <person name="Gan H."/>
        </authorList>
    </citation>
    <scope>NUCLEOTIDE SEQUENCE [LARGE SCALE GENOMIC DNA]</scope>
    <source>
        <strain evidence="4">S1</strain>
    </source>
</reference>
<reference evidence="4" key="2">
    <citation type="submission" date="2014-11" db="EMBL/GenBank/DDBJ databases">
        <title>Draft genome sequence of Hydrogenophaga intermedia S1.</title>
        <authorList>
            <person name="Gan H.M."/>
            <person name="Chew T.H."/>
            <person name="Stolz A."/>
        </authorList>
    </citation>
    <scope>NUCLEOTIDE SEQUENCE [LARGE SCALE GENOMIC DNA]</scope>
    <source>
        <strain evidence="4">S1</strain>
    </source>
</reference>
<dbReference type="RefSeq" id="WP_009515321.1">
    <property type="nucleotide sequence ID" value="NZ_CCAE010000019.1"/>
</dbReference>
<keyword evidence="4" id="KW-1185">Reference proteome</keyword>